<proteinExistence type="predicted"/>
<dbReference type="InterPro" id="IPR051311">
    <property type="entry name" value="DedA_domain"/>
</dbReference>
<reference evidence="3 4" key="1">
    <citation type="submission" date="2017-06" db="EMBL/GenBank/DDBJ databases">
        <authorList>
            <person name="Kim H.J."/>
            <person name="Triplett B.A."/>
        </authorList>
    </citation>
    <scope>NUCLEOTIDE SEQUENCE [LARGE SCALE GENOMIC DNA]</scope>
    <source>
        <strain evidence="3 4">B29T1</strain>
    </source>
</reference>
<feature type="transmembrane region" description="Helical" evidence="1">
    <location>
        <begin position="171"/>
        <end position="191"/>
    </location>
</feature>
<dbReference type="InterPro" id="IPR032816">
    <property type="entry name" value="VTT_dom"/>
</dbReference>
<dbReference type="EMBL" id="FYEH01000003">
    <property type="protein sequence ID" value="SNB62179.1"/>
    <property type="molecule type" value="Genomic_DNA"/>
</dbReference>
<organism evidence="3 4">
    <name type="scientific">Arboricoccus pini</name>
    <dbReference type="NCBI Taxonomy" id="1963835"/>
    <lineage>
        <taxon>Bacteria</taxon>
        <taxon>Pseudomonadati</taxon>
        <taxon>Pseudomonadota</taxon>
        <taxon>Alphaproteobacteria</taxon>
        <taxon>Geminicoccales</taxon>
        <taxon>Geminicoccaceae</taxon>
        <taxon>Arboricoccus</taxon>
    </lineage>
</organism>
<dbReference type="Proteomes" id="UP000197065">
    <property type="component" value="Unassembled WGS sequence"/>
</dbReference>
<evidence type="ECO:0000313" key="4">
    <source>
        <dbReference type="Proteomes" id="UP000197065"/>
    </source>
</evidence>
<feature type="transmembrane region" description="Helical" evidence="1">
    <location>
        <begin position="136"/>
        <end position="159"/>
    </location>
</feature>
<dbReference type="GO" id="GO:0005886">
    <property type="term" value="C:plasma membrane"/>
    <property type="evidence" value="ECO:0007669"/>
    <property type="project" value="TreeGrafter"/>
</dbReference>
<keyword evidence="1" id="KW-0812">Transmembrane</keyword>
<feature type="transmembrane region" description="Helical" evidence="1">
    <location>
        <begin position="55"/>
        <end position="78"/>
    </location>
</feature>
<feature type="domain" description="VTT" evidence="2">
    <location>
        <begin position="52"/>
        <end position="155"/>
    </location>
</feature>
<dbReference type="OrthoDB" id="9810270at2"/>
<gene>
    <name evidence="3" type="ORF">SAMN07250955_10357</name>
</gene>
<sequence>MIRRLYDWTLGLAARRNAEWVLAGVSFAESSFFPIPPDAMMVPMVLARPERAWRLAFIATLASVVGGLFGYAIGYYLLETVGAWIINLYGLTDKLDQFQAAYARWGVWIILIKGLTPIPYKLVTIASGIAHFSLPWFILASCITRALRFFIVAALLKFYGPPIRTFIEARLTLVTTVFALLIVVGFVSLRYL</sequence>
<dbReference type="RefSeq" id="WP_088560313.1">
    <property type="nucleotide sequence ID" value="NZ_FYEH01000003.1"/>
</dbReference>
<dbReference type="AlphaFoldDB" id="A0A212QRY1"/>
<name>A0A212QRY1_9PROT</name>
<evidence type="ECO:0000256" key="1">
    <source>
        <dbReference type="SAM" id="Phobius"/>
    </source>
</evidence>
<keyword evidence="1" id="KW-1133">Transmembrane helix</keyword>
<evidence type="ECO:0000259" key="2">
    <source>
        <dbReference type="Pfam" id="PF09335"/>
    </source>
</evidence>
<evidence type="ECO:0000313" key="3">
    <source>
        <dbReference type="EMBL" id="SNB62179.1"/>
    </source>
</evidence>
<dbReference type="Pfam" id="PF09335">
    <property type="entry name" value="VTT_dom"/>
    <property type="match status" value="1"/>
</dbReference>
<keyword evidence="1" id="KW-0472">Membrane</keyword>
<dbReference type="PANTHER" id="PTHR42709:SF11">
    <property type="entry name" value="DEDA FAMILY PROTEIN"/>
    <property type="match status" value="1"/>
</dbReference>
<protein>
    <submittedName>
        <fullName evidence="3">Membrane protein YqaA, SNARE-associated domain</fullName>
    </submittedName>
</protein>
<dbReference type="PANTHER" id="PTHR42709">
    <property type="entry name" value="ALKALINE PHOSPHATASE LIKE PROTEIN"/>
    <property type="match status" value="1"/>
</dbReference>
<accession>A0A212QRY1</accession>
<keyword evidence="4" id="KW-1185">Reference proteome</keyword>